<dbReference type="OrthoDB" id="3725455at2"/>
<reference evidence="2" key="2">
    <citation type="submission" date="2016-04" db="EMBL/GenBank/DDBJ databases">
        <title>First Complete Genome Sequence of a Subdivision 6 Acidobacterium.</title>
        <authorList>
            <person name="Huang S."/>
            <person name="Vieira S."/>
            <person name="Bunk B."/>
            <person name="Riedel T."/>
            <person name="Sproeer C."/>
            <person name="Overmann J."/>
        </authorList>
    </citation>
    <scope>NUCLEOTIDE SEQUENCE [LARGE SCALE GENOMIC DNA]</scope>
    <source>
        <strain evidence="2">DSM 100886 HEG_-6_39</strain>
    </source>
</reference>
<reference evidence="1 2" key="1">
    <citation type="journal article" date="2016" name="Genome Announc.">
        <title>First Complete Genome Sequence of a Subdivision 6 Acidobacterium Strain.</title>
        <authorList>
            <person name="Huang S."/>
            <person name="Vieira S."/>
            <person name="Bunk B."/>
            <person name="Riedel T."/>
            <person name="Sproer C."/>
            <person name="Overmann J."/>
        </authorList>
    </citation>
    <scope>NUCLEOTIDE SEQUENCE [LARGE SCALE GENOMIC DNA]</scope>
    <source>
        <strain evidence="2">DSM 100886 HEG_-6_39</strain>
    </source>
</reference>
<sequence>MKTYLQEAIVRHVLTFRHITTATLLAGALTVPGQIWAQGSDDITVLLRSGERISGRLEDLNNGTLFVRVSTHDQRKLPVSQVALIDYVGGAQGLPETELGPARGADHVMVLRNSQIVPGHLVDIEGGVGSDKPDDRRVYIFRTTGGEERRVAAEQVGRVYLGQFPAAQGAAGAATSSALSMPESASGVRVPANRPWTATGVRVNEGQTVNFNVQGEVQLSTSSDDRATAAGAAGGRRAADRAPLPSALAGALVGRIGSGAPFGIGNQTIVPMPATGELFLGVNDDEVGDNSGGFVVDVKPQPMPTRRRR</sequence>
<dbReference type="Proteomes" id="UP000076079">
    <property type="component" value="Chromosome"/>
</dbReference>
<protein>
    <submittedName>
        <fullName evidence="1">Uncharacterized protein</fullName>
    </submittedName>
</protein>
<evidence type="ECO:0000313" key="1">
    <source>
        <dbReference type="EMBL" id="AMY12907.1"/>
    </source>
</evidence>
<keyword evidence="2" id="KW-1185">Reference proteome</keyword>
<dbReference type="AlphaFoldDB" id="A0A143PVX3"/>
<dbReference type="Gene3D" id="2.60.120.430">
    <property type="entry name" value="Galactose-binding lectin"/>
    <property type="match status" value="1"/>
</dbReference>
<organism evidence="1 2">
    <name type="scientific">Luteitalea pratensis</name>
    <dbReference type="NCBI Taxonomy" id="1855912"/>
    <lineage>
        <taxon>Bacteria</taxon>
        <taxon>Pseudomonadati</taxon>
        <taxon>Acidobacteriota</taxon>
        <taxon>Vicinamibacteria</taxon>
        <taxon>Vicinamibacterales</taxon>
        <taxon>Vicinamibacteraceae</taxon>
        <taxon>Luteitalea</taxon>
    </lineage>
</organism>
<dbReference type="KEGG" id="abac:LuPra_06191"/>
<dbReference type="EMBL" id="CP015136">
    <property type="protein sequence ID" value="AMY12907.1"/>
    <property type="molecule type" value="Genomic_DNA"/>
</dbReference>
<gene>
    <name evidence="1" type="ORF">LuPra_06191</name>
</gene>
<dbReference type="RefSeq" id="WP_110174320.1">
    <property type="nucleotide sequence ID" value="NZ_CP015136.1"/>
</dbReference>
<accession>A0A143PVX3</accession>
<name>A0A143PVX3_LUTPR</name>
<proteinExistence type="predicted"/>
<evidence type="ECO:0000313" key="2">
    <source>
        <dbReference type="Proteomes" id="UP000076079"/>
    </source>
</evidence>